<reference evidence="3 4" key="1">
    <citation type="submission" date="2024-12" db="EMBL/GenBank/DDBJ databases">
        <authorList>
            <person name="Lee Y."/>
        </authorList>
    </citation>
    <scope>NUCLEOTIDE SEQUENCE [LARGE SCALE GENOMIC DNA]</scope>
    <source>
        <strain evidence="3 4">03SUJ4</strain>
    </source>
</reference>
<dbReference type="InterPro" id="IPR013424">
    <property type="entry name" value="Ice-binding_C"/>
</dbReference>
<evidence type="ECO:0000313" key="3">
    <source>
        <dbReference type="EMBL" id="MFN2976880.1"/>
    </source>
</evidence>
<name>A0ABW9KM61_9BACT</name>
<organism evidence="3 4">
    <name type="scientific">Terriglobus aquaticus</name>
    <dbReference type="NCBI Taxonomy" id="940139"/>
    <lineage>
        <taxon>Bacteria</taxon>
        <taxon>Pseudomonadati</taxon>
        <taxon>Acidobacteriota</taxon>
        <taxon>Terriglobia</taxon>
        <taxon>Terriglobales</taxon>
        <taxon>Acidobacteriaceae</taxon>
        <taxon>Terriglobus</taxon>
    </lineage>
</organism>
<proteinExistence type="predicted"/>
<accession>A0ABW9KM61</accession>
<evidence type="ECO:0000256" key="1">
    <source>
        <dbReference type="SAM" id="SignalP"/>
    </source>
</evidence>
<protein>
    <submittedName>
        <fullName evidence="3">PEP-CTERM sorting domain-containing protein</fullName>
    </submittedName>
</protein>
<dbReference type="Proteomes" id="UP001634747">
    <property type="component" value="Unassembled WGS sequence"/>
</dbReference>
<evidence type="ECO:0000259" key="2">
    <source>
        <dbReference type="Pfam" id="PF07589"/>
    </source>
</evidence>
<dbReference type="RefSeq" id="WP_263414938.1">
    <property type="nucleotide sequence ID" value="NZ_BAABBH010000001.1"/>
</dbReference>
<gene>
    <name evidence="3" type="ORF">ACK2TP_14005</name>
</gene>
<dbReference type="Pfam" id="PF07589">
    <property type="entry name" value="PEP-CTERM"/>
    <property type="match status" value="1"/>
</dbReference>
<keyword evidence="1" id="KW-0732">Signal</keyword>
<sequence length="180" mass="19509">MRRVLLLPLLFLLLGCGRAYADTTYNVYGTLEDGVGTFQGTLVYLPQYQDVGRVTGTITDGSYSFTIPSYLGENLDYSGIFHIDVFSVGLAYDLYLEIPDSVLQSGAGGAFCALSTMCAGTAPSYFQDYDLTGNALFARERFQTLTLSPQATPEPDSLLLLGTGVVGMAAGLWRRVRARI</sequence>
<feature type="domain" description="Ice-binding protein C-terminal" evidence="2">
    <location>
        <begin position="151"/>
        <end position="175"/>
    </location>
</feature>
<comment type="caution">
    <text evidence="3">The sequence shown here is derived from an EMBL/GenBank/DDBJ whole genome shotgun (WGS) entry which is preliminary data.</text>
</comment>
<feature type="signal peptide" evidence="1">
    <location>
        <begin position="1"/>
        <end position="21"/>
    </location>
</feature>
<feature type="chain" id="PRO_5046953705" evidence="1">
    <location>
        <begin position="22"/>
        <end position="180"/>
    </location>
</feature>
<dbReference type="EMBL" id="JBJYXY010000001">
    <property type="protein sequence ID" value="MFN2976880.1"/>
    <property type="molecule type" value="Genomic_DNA"/>
</dbReference>
<evidence type="ECO:0000313" key="4">
    <source>
        <dbReference type="Proteomes" id="UP001634747"/>
    </source>
</evidence>
<keyword evidence="4" id="KW-1185">Reference proteome</keyword>
<dbReference type="PROSITE" id="PS51257">
    <property type="entry name" value="PROKAR_LIPOPROTEIN"/>
    <property type="match status" value="1"/>
</dbReference>